<dbReference type="Proteomes" id="UP000176855">
    <property type="component" value="Unassembled WGS sequence"/>
</dbReference>
<evidence type="ECO:0000313" key="1">
    <source>
        <dbReference type="EMBL" id="OGZ64707.1"/>
    </source>
</evidence>
<dbReference type="Gene3D" id="3.40.91.50">
    <property type="match status" value="1"/>
</dbReference>
<dbReference type="InterPro" id="IPR018573">
    <property type="entry name" value="Restrct_endonuc_II_AlwI"/>
</dbReference>
<reference evidence="1 2" key="1">
    <citation type="journal article" date="2016" name="Nat. Commun.">
        <title>Thousands of microbial genomes shed light on interconnected biogeochemical processes in an aquifer system.</title>
        <authorList>
            <person name="Anantharaman K."/>
            <person name="Brown C.T."/>
            <person name="Hug L.A."/>
            <person name="Sharon I."/>
            <person name="Castelle C.J."/>
            <person name="Probst A.J."/>
            <person name="Thomas B.C."/>
            <person name="Singh A."/>
            <person name="Wilkins M.J."/>
            <person name="Karaoz U."/>
            <person name="Brodie E.L."/>
            <person name="Williams K.H."/>
            <person name="Hubbard S.S."/>
            <person name="Banfield J.F."/>
        </authorList>
    </citation>
    <scope>NUCLEOTIDE SEQUENCE [LARGE SCALE GENOMIC DNA]</scope>
</reference>
<evidence type="ECO:0000313" key="2">
    <source>
        <dbReference type="Proteomes" id="UP000176855"/>
    </source>
</evidence>
<organism evidence="1 2">
    <name type="scientific">Candidatus Staskawiczbacteria bacterium RIFCSPHIGHO2_01_FULL_39_25</name>
    <dbReference type="NCBI Taxonomy" id="1802202"/>
    <lineage>
        <taxon>Bacteria</taxon>
        <taxon>Candidatus Staskawicziibacteriota</taxon>
    </lineage>
</organism>
<comment type="caution">
    <text evidence="1">The sequence shown here is derived from an EMBL/GenBank/DDBJ whole genome shotgun (WGS) entry which is preliminary data.</text>
</comment>
<accession>A0A1G2HQE2</accession>
<name>A0A1G2HQE2_9BACT</name>
<gene>
    <name evidence="1" type="ORF">A2730_01960</name>
</gene>
<proteinExistence type="predicted"/>
<dbReference type="Pfam" id="PF09491">
    <property type="entry name" value="RE_AlwI"/>
    <property type="match status" value="1"/>
</dbReference>
<dbReference type="STRING" id="1802202.A2730_01960"/>
<evidence type="ECO:0008006" key="3">
    <source>
        <dbReference type="Google" id="ProtNLM"/>
    </source>
</evidence>
<protein>
    <recommendedName>
        <fullName evidence="3">Restriction endonuclease</fullName>
    </recommendedName>
</protein>
<dbReference type="EMBL" id="MHOO01000003">
    <property type="protein sequence ID" value="OGZ64707.1"/>
    <property type="molecule type" value="Genomic_DNA"/>
</dbReference>
<sequence>MAIITGKKTIFFVTSPRSPFKMKDEIRFLIENFSGKKWTAETQREYYEALVHQPFFEGSQSSDPAFSARDRITRGPKSLGFVDLKPVIALTPAGHSFIYGNRPEETLLRQMLKFQLPSPYHIDENRKFAVKPYLELMRLVRDLEGLSKTEIALFVIKLTNYKNYKTIQRKIENFRKAARKNRERRQVNYREFIAQYFEQELTSLFAEEIRSGEISTRESDDSSLKSFIRIKQRNHTDYADASIRYLRATGLFTFNAKSLRVFVMPERAKDVDYILETVSRKSQDFDSKEEYVNYLFPATTPILLTDNMDGLIQNIALQSSEYPIETLHTKTIEELKDIFSALLSKNLERILGQERSKLRTYEEYSDIQDTFDRIRNSDIADPALFLEWNTWRAMEMLDDGTIEGNFRVDNHGAPLYAAPGNTPDIVCKYADFEAIVEVTLSSGQRQYEMEGEPVSRHYGNHRKNTTKPVFAIFIAPQINPATLAHYFVLSRTDVQYYGGRSTIIPLALDDFRRLLENAKNAQNKPNSQDIKVLLSEMASLALKASNEAEWYQGISSKITSAFSMTPA</sequence>
<dbReference type="CDD" id="cd22316">
    <property type="entry name" value="BspD6I-like"/>
    <property type="match status" value="1"/>
</dbReference>
<dbReference type="AlphaFoldDB" id="A0A1G2HQE2"/>